<dbReference type="SUPFAM" id="SSF56784">
    <property type="entry name" value="HAD-like"/>
    <property type="match status" value="1"/>
</dbReference>
<dbReference type="InterPro" id="IPR041492">
    <property type="entry name" value="HAD_2"/>
</dbReference>
<accession>A0A0M9GMG1</accession>
<keyword evidence="6" id="KW-1185">Reference proteome</keyword>
<dbReference type="SFLD" id="SFLDS00003">
    <property type="entry name" value="Haloacid_Dehalogenase"/>
    <property type="match status" value="1"/>
</dbReference>
<dbReference type="OrthoDB" id="9793014at2"/>
<dbReference type="Proteomes" id="UP000038011">
    <property type="component" value="Unassembled WGS sequence"/>
</dbReference>
<dbReference type="InterPro" id="IPR036412">
    <property type="entry name" value="HAD-like_sf"/>
</dbReference>
<comment type="catalytic activity">
    <reaction evidence="1">
        <text>2-phosphoglycolate + H2O = glycolate + phosphate</text>
        <dbReference type="Rhea" id="RHEA:14369"/>
        <dbReference type="ChEBI" id="CHEBI:15377"/>
        <dbReference type="ChEBI" id="CHEBI:29805"/>
        <dbReference type="ChEBI" id="CHEBI:43474"/>
        <dbReference type="ChEBI" id="CHEBI:58033"/>
        <dbReference type="EC" id="3.1.3.18"/>
    </reaction>
</comment>
<comment type="caution">
    <text evidence="5">The sequence shown here is derived from an EMBL/GenBank/DDBJ whole genome shotgun (WGS) entry which is preliminary data.</text>
</comment>
<evidence type="ECO:0000313" key="6">
    <source>
        <dbReference type="Proteomes" id="UP000038011"/>
    </source>
</evidence>
<dbReference type="PATRIC" id="fig|1514904.3.peg.1044"/>
<sequence>MDSPAPLIVFDLDGTLIDTAPDLISCLNDIIMAEGLEAVDAEAMRPQVGFGSRVMLSRAYEMAGKHLLDEKLDLLVNDFIKLYGQNMPGSSEPFDGMLDAMSTLKDNGFKFAVCTNKTEMLANKLLDALDMSQWFEAVTGQDTFKVRKPHPDHLLKTIEMAHGSAKQAIMVGDTPTDFSTAKAASIPVIAVDFGYCDSPVDEFEPDKIISHYSEMTPELVLSLINN</sequence>
<dbReference type="SFLD" id="SFLDG01129">
    <property type="entry name" value="C1.5:_HAD__Beta-PGM__Phosphata"/>
    <property type="match status" value="1"/>
</dbReference>
<dbReference type="PANTHER" id="PTHR43434">
    <property type="entry name" value="PHOSPHOGLYCOLATE PHOSPHATASE"/>
    <property type="match status" value="1"/>
</dbReference>
<organism evidence="5 6">
    <name type="scientific">Ahrensia marina</name>
    <dbReference type="NCBI Taxonomy" id="1514904"/>
    <lineage>
        <taxon>Bacteria</taxon>
        <taxon>Pseudomonadati</taxon>
        <taxon>Pseudomonadota</taxon>
        <taxon>Alphaproteobacteria</taxon>
        <taxon>Hyphomicrobiales</taxon>
        <taxon>Ahrensiaceae</taxon>
        <taxon>Ahrensia</taxon>
    </lineage>
</organism>
<evidence type="ECO:0000256" key="2">
    <source>
        <dbReference type="ARBA" id="ARBA00004818"/>
    </source>
</evidence>
<dbReference type="GO" id="GO:0008967">
    <property type="term" value="F:phosphoglycolate phosphatase activity"/>
    <property type="evidence" value="ECO:0007669"/>
    <property type="project" value="UniProtKB-EC"/>
</dbReference>
<evidence type="ECO:0000313" key="5">
    <source>
        <dbReference type="EMBL" id="KPB00939.1"/>
    </source>
</evidence>
<reference evidence="5 6" key="1">
    <citation type="submission" date="2015-01" db="EMBL/GenBank/DDBJ databases">
        <title>Ahrensia donghaiensis sp. nov., a novel dimethylsulphoniopropionate-cleavage bacterium isolated from seawater and emended descriptions of the genus Ahrensia and Ahrensia kielensis.</title>
        <authorList>
            <person name="Liu J."/>
        </authorList>
    </citation>
    <scope>NUCLEOTIDE SEQUENCE [LARGE SCALE GENOMIC DNA]</scope>
    <source>
        <strain evidence="5 6">LZD062</strain>
    </source>
</reference>
<dbReference type="PANTHER" id="PTHR43434:SF1">
    <property type="entry name" value="PHOSPHOGLYCOLATE PHOSPHATASE"/>
    <property type="match status" value="1"/>
</dbReference>
<dbReference type="RefSeq" id="WP_053999420.1">
    <property type="nucleotide sequence ID" value="NZ_JXMU01000015.1"/>
</dbReference>
<proteinExistence type="inferred from homology"/>
<gene>
    <name evidence="5" type="ORF">SU32_11010</name>
</gene>
<dbReference type="STRING" id="1514904.SU32_11010"/>
<comment type="similarity">
    <text evidence="3">Belongs to the HAD-like hydrolase superfamily. CbbY/CbbZ/Gph/YieH family.</text>
</comment>
<name>A0A0M9GMG1_9HYPH</name>
<dbReference type="PRINTS" id="PR00413">
    <property type="entry name" value="HADHALOGNASE"/>
</dbReference>
<dbReference type="Pfam" id="PF13419">
    <property type="entry name" value="HAD_2"/>
    <property type="match status" value="1"/>
</dbReference>
<dbReference type="InterPro" id="IPR023198">
    <property type="entry name" value="PGP-like_dom2"/>
</dbReference>
<dbReference type="InterPro" id="IPR006439">
    <property type="entry name" value="HAD-SF_hydro_IA"/>
</dbReference>
<comment type="pathway">
    <text evidence="2">Organic acid metabolism; glycolate biosynthesis; glycolate from 2-phosphoglycolate: step 1/1.</text>
</comment>
<dbReference type="InterPro" id="IPR023214">
    <property type="entry name" value="HAD_sf"/>
</dbReference>
<evidence type="ECO:0000256" key="1">
    <source>
        <dbReference type="ARBA" id="ARBA00000830"/>
    </source>
</evidence>
<dbReference type="InterPro" id="IPR050155">
    <property type="entry name" value="HAD-like_hydrolase_sf"/>
</dbReference>
<dbReference type="EC" id="3.1.3.18" evidence="4"/>
<dbReference type="EMBL" id="JXMU01000015">
    <property type="protein sequence ID" value="KPB00939.1"/>
    <property type="molecule type" value="Genomic_DNA"/>
</dbReference>
<evidence type="ECO:0000256" key="3">
    <source>
        <dbReference type="ARBA" id="ARBA00006171"/>
    </source>
</evidence>
<dbReference type="Gene3D" id="3.40.50.1000">
    <property type="entry name" value="HAD superfamily/HAD-like"/>
    <property type="match status" value="1"/>
</dbReference>
<dbReference type="GO" id="GO:0005829">
    <property type="term" value="C:cytosol"/>
    <property type="evidence" value="ECO:0007669"/>
    <property type="project" value="TreeGrafter"/>
</dbReference>
<protein>
    <recommendedName>
        <fullName evidence="4">phosphoglycolate phosphatase</fullName>
        <ecNumber evidence="4">3.1.3.18</ecNumber>
    </recommendedName>
</protein>
<dbReference type="NCBIfam" id="TIGR01549">
    <property type="entry name" value="HAD-SF-IA-v1"/>
    <property type="match status" value="1"/>
</dbReference>
<dbReference type="FunFam" id="3.40.50.1000:FF:000022">
    <property type="entry name" value="Phosphoglycolate phosphatase"/>
    <property type="match status" value="1"/>
</dbReference>
<dbReference type="Gene3D" id="1.10.150.240">
    <property type="entry name" value="Putative phosphatase, domain 2"/>
    <property type="match status" value="1"/>
</dbReference>
<dbReference type="AlphaFoldDB" id="A0A0M9GMG1"/>
<evidence type="ECO:0000256" key="4">
    <source>
        <dbReference type="ARBA" id="ARBA00013078"/>
    </source>
</evidence>
<dbReference type="GO" id="GO:0006281">
    <property type="term" value="P:DNA repair"/>
    <property type="evidence" value="ECO:0007669"/>
    <property type="project" value="TreeGrafter"/>
</dbReference>